<sequence>MKRVIAVVAVAICLLLGGAGFAVSKLGEQFGNQFGDVALSAPLAGGVYYTQIDNGCVVRDDADPDMPYRYELTAYAEDGSQTTTVFHTSRELRDGAYLRFDAAFLRGMISWEEVQTDELPAVVLDRLQ</sequence>
<name>A0A921INE9_9ACTN</name>
<dbReference type="InterPro" id="IPR006542">
    <property type="entry name" value="DUF1093"/>
</dbReference>
<dbReference type="AlphaFoldDB" id="A0A921INE9"/>
<protein>
    <submittedName>
        <fullName evidence="1">YxeA family protein</fullName>
    </submittedName>
</protein>
<dbReference type="Gene3D" id="2.40.50.480">
    <property type="match status" value="1"/>
</dbReference>
<dbReference type="PANTHER" id="PTHR36433:SF2">
    <property type="entry name" value="YXEA FAMILY PROTEIN"/>
    <property type="match status" value="1"/>
</dbReference>
<dbReference type="SUPFAM" id="SSF159121">
    <property type="entry name" value="BC4932-like"/>
    <property type="match status" value="1"/>
</dbReference>
<dbReference type="Proteomes" id="UP000746751">
    <property type="component" value="Unassembled WGS sequence"/>
</dbReference>
<gene>
    <name evidence="1" type="ORF">K8U80_00075</name>
</gene>
<dbReference type="EMBL" id="DYVF01000001">
    <property type="protein sequence ID" value="HJG29778.1"/>
    <property type="molecule type" value="Genomic_DNA"/>
</dbReference>
<dbReference type="NCBIfam" id="TIGR01655">
    <property type="entry name" value="yxeA_fam"/>
    <property type="match status" value="1"/>
</dbReference>
<evidence type="ECO:0000313" key="1">
    <source>
        <dbReference type="EMBL" id="HJG29778.1"/>
    </source>
</evidence>
<organism evidence="1 2">
    <name type="scientific">Collinsella ihumii</name>
    <dbReference type="NCBI Taxonomy" id="1720204"/>
    <lineage>
        <taxon>Bacteria</taxon>
        <taxon>Bacillati</taxon>
        <taxon>Actinomycetota</taxon>
        <taxon>Coriobacteriia</taxon>
        <taxon>Coriobacteriales</taxon>
        <taxon>Coriobacteriaceae</taxon>
        <taxon>Collinsella</taxon>
    </lineage>
</organism>
<evidence type="ECO:0000313" key="2">
    <source>
        <dbReference type="Proteomes" id="UP000746751"/>
    </source>
</evidence>
<reference evidence="1" key="1">
    <citation type="journal article" date="2021" name="PeerJ">
        <title>Extensive microbial diversity within the chicken gut microbiome revealed by metagenomics and culture.</title>
        <authorList>
            <person name="Gilroy R."/>
            <person name="Ravi A."/>
            <person name="Getino M."/>
            <person name="Pursley I."/>
            <person name="Horton D.L."/>
            <person name="Alikhan N.F."/>
            <person name="Baker D."/>
            <person name="Gharbi K."/>
            <person name="Hall N."/>
            <person name="Watson M."/>
            <person name="Adriaenssens E.M."/>
            <person name="Foster-Nyarko E."/>
            <person name="Jarju S."/>
            <person name="Secka A."/>
            <person name="Antonio M."/>
            <person name="Oren A."/>
            <person name="Chaudhuri R.R."/>
            <person name="La Ragione R."/>
            <person name="Hildebrand F."/>
            <person name="Pallen M.J."/>
        </authorList>
    </citation>
    <scope>NUCLEOTIDE SEQUENCE</scope>
    <source>
        <strain evidence="1">ChiGjej2B2-7701</strain>
    </source>
</reference>
<accession>A0A921INE9</accession>
<reference evidence="1" key="2">
    <citation type="submission" date="2021-09" db="EMBL/GenBank/DDBJ databases">
        <authorList>
            <person name="Gilroy R."/>
        </authorList>
    </citation>
    <scope>NUCLEOTIDE SEQUENCE</scope>
    <source>
        <strain evidence="1">ChiGjej2B2-7701</strain>
    </source>
</reference>
<dbReference type="PANTHER" id="PTHR36433">
    <property type="entry name" value="HYPOTHETICAL CYTOSOLIC PROTEIN"/>
    <property type="match status" value="1"/>
</dbReference>
<comment type="caution">
    <text evidence="1">The sequence shown here is derived from an EMBL/GenBank/DDBJ whole genome shotgun (WGS) entry which is preliminary data.</text>
</comment>
<dbReference type="InterPro" id="IPR036166">
    <property type="entry name" value="YxeA-like_sf"/>
</dbReference>
<proteinExistence type="predicted"/>
<dbReference type="Pfam" id="PF06486">
    <property type="entry name" value="DUF1093"/>
    <property type="match status" value="1"/>
</dbReference>